<organism evidence="2 3">
    <name type="scientific">Oxobacter pfennigii</name>
    <dbReference type="NCBI Taxonomy" id="36849"/>
    <lineage>
        <taxon>Bacteria</taxon>
        <taxon>Bacillati</taxon>
        <taxon>Bacillota</taxon>
        <taxon>Clostridia</taxon>
        <taxon>Eubacteriales</taxon>
        <taxon>Clostridiaceae</taxon>
        <taxon>Oxobacter</taxon>
    </lineage>
</organism>
<dbReference type="Pfam" id="PF01208">
    <property type="entry name" value="URO-D"/>
    <property type="match status" value="1"/>
</dbReference>
<feature type="domain" description="Uroporphyrinogen decarboxylase (URO-D)" evidence="1">
    <location>
        <begin position="181"/>
        <end position="357"/>
    </location>
</feature>
<dbReference type="GO" id="GO:0004853">
    <property type="term" value="F:uroporphyrinogen decarboxylase activity"/>
    <property type="evidence" value="ECO:0007669"/>
    <property type="project" value="InterPro"/>
</dbReference>
<dbReference type="RefSeq" id="WP_054875448.1">
    <property type="nucleotide sequence ID" value="NZ_LKET01000032.1"/>
</dbReference>
<dbReference type="AlphaFoldDB" id="A0A0P9AFW8"/>
<dbReference type="PATRIC" id="fig|36849.3.peg.2566"/>
<evidence type="ECO:0000313" key="2">
    <source>
        <dbReference type="EMBL" id="KPU44266.1"/>
    </source>
</evidence>
<sequence length="385" mass="43665">MSDAMVLMKERNEICADVLDGKIPKRVPVYALITMEFAIQYAGRDLTESQWDTSVLDDIFDRTCADFYSDSMPISAFRFPSFYKLLGAKNFVMGSNGFLQHPEVEGMAEEDYDAFIENPYNCIIERILPRIYSELNTDSSSKALALTKAFKAYQDDMGTAVNLYGKLIGKYGYCSNVNLFGGFCEAPFDFVSDQLRGFKGISKDVRRIPQKVKAAVEAVAPLMLKMGTPVNPTPYNATFIPLHMAPYMRDKDFANLYWPTFKELCENLVKAGGRNFIFVEQDWMRYLDYLYELPEGTVMMFEYGDAKTIKDKLGKKHIISGLYPLTLLNTGTREECIDKAKELIDILAPGGKYVFSFDKVPVTVDSVKVENYRAVLEYAAQNAKY</sequence>
<keyword evidence="3" id="KW-1185">Reference proteome</keyword>
<dbReference type="SUPFAM" id="SSF51726">
    <property type="entry name" value="UROD/MetE-like"/>
    <property type="match status" value="1"/>
</dbReference>
<gene>
    <name evidence="2" type="ORF">OXPF_24340</name>
</gene>
<accession>A0A0P9AFW8</accession>
<reference evidence="2 3" key="1">
    <citation type="submission" date="2015-09" db="EMBL/GenBank/DDBJ databases">
        <title>Genome sequence of Oxobacter pfennigii DSM 3222.</title>
        <authorList>
            <person name="Poehlein A."/>
            <person name="Bengelsdorf F.R."/>
            <person name="Schiel-Bengelsdorf B."/>
            <person name="Duerre P."/>
            <person name="Daniel R."/>
        </authorList>
    </citation>
    <scope>NUCLEOTIDE SEQUENCE [LARGE SCALE GENOMIC DNA]</scope>
    <source>
        <strain evidence="2 3">DSM 3222</strain>
    </source>
</reference>
<dbReference type="InterPro" id="IPR000257">
    <property type="entry name" value="Uroporphyrinogen_deCOase"/>
</dbReference>
<comment type="caution">
    <text evidence="2">The sequence shown here is derived from an EMBL/GenBank/DDBJ whole genome shotgun (WGS) entry which is preliminary data.</text>
</comment>
<evidence type="ECO:0000313" key="3">
    <source>
        <dbReference type="Proteomes" id="UP000050326"/>
    </source>
</evidence>
<dbReference type="STRING" id="36849.OXPF_24340"/>
<dbReference type="Gene3D" id="3.20.20.210">
    <property type="match status" value="1"/>
</dbReference>
<evidence type="ECO:0000259" key="1">
    <source>
        <dbReference type="Pfam" id="PF01208"/>
    </source>
</evidence>
<dbReference type="EMBL" id="LKET01000032">
    <property type="protein sequence ID" value="KPU44266.1"/>
    <property type="molecule type" value="Genomic_DNA"/>
</dbReference>
<dbReference type="Proteomes" id="UP000050326">
    <property type="component" value="Unassembled WGS sequence"/>
</dbReference>
<protein>
    <submittedName>
        <fullName evidence="2">Uroporphyrinogen decarboxylase (URO-D)</fullName>
    </submittedName>
</protein>
<dbReference type="CDD" id="cd03308">
    <property type="entry name" value="CmuA_CmuC_like"/>
    <property type="match status" value="1"/>
</dbReference>
<name>A0A0P9AFW8_9CLOT</name>
<dbReference type="OrthoDB" id="9813603at2"/>
<dbReference type="GO" id="GO:0006779">
    <property type="term" value="P:porphyrin-containing compound biosynthetic process"/>
    <property type="evidence" value="ECO:0007669"/>
    <property type="project" value="InterPro"/>
</dbReference>
<dbReference type="InterPro" id="IPR038071">
    <property type="entry name" value="UROD/MetE-like_sf"/>
</dbReference>
<proteinExistence type="predicted"/>